<comment type="caution">
    <text evidence="1">The sequence shown here is derived from an EMBL/GenBank/DDBJ whole genome shotgun (WGS) entry which is preliminary data.</text>
</comment>
<organism evidence="1 2">
    <name type="scientific">Arthrobacter methylotrophus</name>
    <dbReference type="NCBI Taxonomy" id="121291"/>
    <lineage>
        <taxon>Bacteria</taxon>
        <taxon>Bacillati</taxon>
        <taxon>Actinomycetota</taxon>
        <taxon>Actinomycetes</taxon>
        <taxon>Micrococcales</taxon>
        <taxon>Micrococcaceae</taxon>
        <taxon>Arthrobacter</taxon>
    </lineage>
</organism>
<accession>A0ABV5UXX6</accession>
<dbReference type="Proteomes" id="UP001589536">
    <property type="component" value="Unassembled WGS sequence"/>
</dbReference>
<dbReference type="EMBL" id="JBHMBH010000101">
    <property type="protein sequence ID" value="MFB9717074.1"/>
    <property type="molecule type" value="Genomic_DNA"/>
</dbReference>
<evidence type="ECO:0000313" key="1">
    <source>
        <dbReference type="EMBL" id="MFB9717074.1"/>
    </source>
</evidence>
<reference evidence="1 2" key="1">
    <citation type="submission" date="2024-09" db="EMBL/GenBank/DDBJ databases">
        <authorList>
            <person name="Sun Q."/>
            <person name="Mori K."/>
        </authorList>
    </citation>
    <scope>NUCLEOTIDE SEQUENCE [LARGE SCALE GENOMIC DNA]</scope>
    <source>
        <strain evidence="1 2">JCM 13519</strain>
    </source>
</reference>
<proteinExistence type="predicted"/>
<name>A0ABV5UXX6_9MICC</name>
<protein>
    <submittedName>
        <fullName evidence="1">Uncharacterized protein</fullName>
    </submittedName>
</protein>
<gene>
    <name evidence="1" type="ORF">ACFFPI_23555</name>
</gene>
<keyword evidence="2" id="KW-1185">Reference proteome</keyword>
<evidence type="ECO:0000313" key="2">
    <source>
        <dbReference type="Proteomes" id="UP001589536"/>
    </source>
</evidence>
<sequence length="68" mass="7851">RVPKQQPVQEWASLQRGNCVEVWSDGSFLYIAFVDDRAEDGHLLWVIENGTGSRRLFVRDDPITLYSI</sequence>
<feature type="non-terminal residue" evidence="1">
    <location>
        <position position="1"/>
    </location>
</feature>